<keyword evidence="3" id="KW-1185">Reference proteome</keyword>
<dbReference type="PANTHER" id="PTHR42648">
    <property type="entry name" value="TRANSPOSASE, PUTATIVE-RELATED"/>
    <property type="match status" value="1"/>
</dbReference>
<dbReference type="InterPro" id="IPR036397">
    <property type="entry name" value="RNaseH_sf"/>
</dbReference>
<dbReference type="InterPro" id="IPR001584">
    <property type="entry name" value="Integrase_cat-core"/>
</dbReference>
<evidence type="ECO:0000313" key="2">
    <source>
        <dbReference type="EnsemblPlants" id="AET5Gv21068000.1"/>
    </source>
</evidence>
<reference evidence="3" key="1">
    <citation type="journal article" date="2014" name="Science">
        <title>Ancient hybridizations among the ancestral genomes of bread wheat.</title>
        <authorList>
            <consortium name="International Wheat Genome Sequencing Consortium,"/>
            <person name="Marcussen T."/>
            <person name="Sandve S.R."/>
            <person name="Heier L."/>
            <person name="Spannagl M."/>
            <person name="Pfeifer M."/>
            <person name="Jakobsen K.S."/>
            <person name="Wulff B.B."/>
            <person name="Steuernagel B."/>
            <person name="Mayer K.F."/>
            <person name="Olsen O.A."/>
        </authorList>
    </citation>
    <scope>NUCLEOTIDE SEQUENCE [LARGE SCALE GENOMIC DNA]</scope>
    <source>
        <strain evidence="3">cv. AL8/78</strain>
    </source>
</reference>
<reference evidence="2" key="5">
    <citation type="journal article" date="2021" name="G3 (Bethesda)">
        <title>Aegilops tauschii genome assembly Aet v5.0 features greater sequence contiguity and improved annotation.</title>
        <authorList>
            <person name="Wang L."/>
            <person name="Zhu T."/>
            <person name="Rodriguez J.C."/>
            <person name="Deal K.R."/>
            <person name="Dubcovsky J."/>
            <person name="McGuire P.E."/>
            <person name="Lux T."/>
            <person name="Spannagl M."/>
            <person name="Mayer K.F.X."/>
            <person name="Baldrich P."/>
            <person name="Meyers B.C."/>
            <person name="Huo N."/>
            <person name="Gu Y.Q."/>
            <person name="Zhou H."/>
            <person name="Devos K.M."/>
            <person name="Bennetzen J.L."/>
            <person name="Unver T."/>
            <person name="Budak H."/>
            <person name="Gulick P.J."/>
            <person name="Galiba G."/>
            <person name="Kalapos B."/>
            <person name="Nelson D.R."/>
            <person name="Li P."/>
            <person name="You F.M."/>
            <person name="Luo M.C."/>
            <person name="Dvorak J."/>
        </authorList>
    </citation>
    <scope>NUCLEOTIDE SEQUENCE [LARGE SCALE GENOMIC DNA]</scope>
    <source>
        <strain evidence="2">cv. AL8/78</strain>
    </source>
</reference>
<protein>
    <recommendedName>
        <fullName evidence="1">Integrase catalytic domain-containing protein</fullName>
    </recommendedName>
</protein>
<dbReference type="EnsemblPlants" id="AET5Gv21068000.1">
    <property type="protein sequence ID" value="AET5Gv21068000.1"/>
    <property type="gene ID" value="AET5Gv21068000"/>
</dbReference>
<organism evidence="2 3">
    <name type="scientific">Aegilops tauschii subsp. strangulata</name>
    <name type="common">Goatgrass</name>
    <dbReference type="NCBI Taxonomy" id="200361"/>
    <lineage>
        <taxon>Eukaryota</taxon>
        <taxon>Viridiplantae</taxon>
        <taxon>Streptophyta</taxon>
        <taxon>Embryophyta</taxon>
        <taxon>Tracheophyta</taxon>
        <taxon>Spermatophyta</taxon>
        <taxon>Magnoliopsida</taxon>
        <taxon>Liliopsida</taxon>
        <taxon>Poales</taxon>
        <taxon>Poaceae</taxon>
        <taxon>BOP clade</taxon>
        <taxon>Pooideae</taxon>
        <taxon>Triticodae</taxon>
        <taxon>Triticeae</taxon>
        <taxon>Triticinae</taxon>
        <taxon>Aegilops</taxon>
    </lineage>
</organism>
<dbReference type="GO" id="GO:0015074">
    <property type="term" value="P:DNA integration"/>
    <property type="evidence" value="ECO:0007669"/>
    <property type="project" value="InterPro"/>
</dbReference>
<dbReference type="Gramene" id="AET5Gv21068000.1">
    <property type="protein sequence ID" value="AET5Gv21068000.1"/>
    <property type="gene ID" value="AET5Gv21068000"/>
</dbReference>
<proteinExistence type="predicted"/>
<dbReference type="Proteomes" id="UP000015105">
    <property type="component" value="Chromosome 5D"/>
</dbReference>
<dbReference type="AlphaFoldDB" id="A0A453M6S6"/>
<dbReference type="SUPFAM" id="SSF53098">
    <property type="entry name" value="Ribonuclease H-like"/>
    <property type="match status" value="1"/>
</dbReference>
<dbReference type="Gene3D" id="3.30.420.10">
    <property type="entry name" value="Ribonuclease H-like superfamily/Ribonuclease H"/>
    <property type="match status" value="1"/>
</dbReference>
<feature type="domain" description="Integrase catalytic" evidence="1">
    <location>
        <begin position="1"/>
        <end position="68"/>
    </location>
</feature>
<reference evidence="2" key="3">
    <citation type="journal article" date="2017" name="Nature">
        <title>Genome sequence of the progenitor of the wheat D genome Aegilops tauschii.</title>
        <authorList>
            <person name="Luo M.C."/>
            <person name="Gu Y.Q."/>
            <person name="Puiu D."/>
            <person name="Wang H."/>
            <person name="Twardziok S.O."/>
            <person name="Deal K.R."/>
            <person name="Huo N."/>
            <person name="Zhu T."/>
            <person name="Wang L."/>
            <person name="Wang Y."/>
            <person name="McGuire P.E."/>
            <person name="Liu S."/>
            <person name="Long H."/>
            <person name="Ramasamy R.K."/>
            <person name="Rodriguez J.C."/>
            <person name="Van S.L."/>
            <person name="Yuan L."/>
            <person name="Wang Z."/>
            <person name="Xia Z."/>
            <person name="Xiao L."/>
            <person name="Anderson O.D."/>
            <person name="Ouyang S."/>
            <person name="Liang Y."/>
            <person name="Zimin A.V."/>
            <person name="Pertea G."/>
            <person name="Qi P."/>
            <person name="Bennetzen J.L."/>
            <person name="Dai X."/>
            <person name="Dawson M.W."/>
            <person name="Muller H.G."/>
            <person name="Kugler K."/>
            <person name="Rivarola-Duarte L."/>
            <person name="Spannagl M."/>
            <person name="Mayer K.F.X."/>
            <person name="Lu F.H."/>
            <person name="Bevan M.W."/>
            <person name="Leroy P."/>
            <person name="Li P."/>
            <person name="You F.M."/>
            <person name="Sun Q."/>
            <person name="Liu Z."/>
            <person name="Lyons E."/>
            <person name="Wicker T."/>
            <person name="Salzberg S.L."/>
            <person name="Devos K.M."/>
            <person name="Dvorak J."/>
        </authorList>
    </citation>
    <scope>NUCLEOTIDE SEQUENCE [LARGE SCALE GENOMIC DNA]</scope>
    <source>
        <strain evidence="2">cv. AL8/78</strain>
    </source>
</reference>
<sequence length="68" mass="7812">RELLALHGMVLRLSCPYTSQQNGKAERTLRTLNDSVRALIFHASMPSRFWAEALNTATYLLNRRPCHN</sequence>
<dbReference type="PANTHER" id="PTHR42648:SF28">
    <property type="entry name" value="TRANSPOSON-ENCODED PROTEIN WITH RIBONUCLEASE H-LIKE AND RETROVIRUS ZINC FINGER-LIKE DOMAINS"/>
    <property type="match status" value="1"/>
</dbReference>
<dbReference type="PROSITE" id="PS50994">
    <property type="entry name" value="INTEGRASE"/>
    <property type="match status" value="1"/>
</dbReference>
<dbReference type="GO" id="GO:0003676">
    <property type="term" value="F:nucleic acid binding"/>
    <property type="evidence" value="ECO:0007669"/>
    <property type="project" value="InterPro"/>
</dbReference>
<reference evidence="3" key="2">
    <citation type="journal article" date="2017" name="Nat. Plants">
        <title>The Aegilops tauschii genome reveals multiple impacts of transposons.</title>
        <authorList>
            <person name="Zhao G."/>
            <person name="Zou C."/>
            <person name="Li K."/>
            <person name="Wang K."/>
            <person name="Li T."/>
            <person name="Gao L."/>
            <person name="Zhang X."/>
            <person name="Wang H."/>
            <person name="Yang Z."/>
            <person name="Liu X."/>
            <person name="Jiang W."/>
            <person name="Mao L."/>
            <person name="Kong X."/>
            <person name="Jiao Y."/>
            <person name="Jia J."/>
        </authorList>
    </citation>
    <scope>NUCLEOTIDE SEQUENCE [LARGE SCALE GENOMIC DNA]</scope>
    <source>
        <strain evidence="3">cv. AL8/78</strain>
    </source>
</reference>
<dbReference type="InterPro" id="IPR039537">
    <property type="entry name" value="Retrotran_Ty1/copia-like"/>
</dbReference>
<name>A0A453M6S6_AEGTS</name>
<evidence type="ECO:0000313" key="3">
    <source>
        <dbReference type="Proteomes" id="UP000015105"/>
    </source>
</evidence>
<dbReference type="STRING" id="200361.A0A453M6S6"/>
<reference evidence="2" key="4">
    <citation type="submission" date="2019-03" db="UniProtKB">
        <authorList>
            <consortium name="EnsemblPlants"/>
        </authorList>
    </citation>
    <scope>IDENTIFICATION</scope>
</reference>
<evidence type="ECO:0000259" key="1">
    <source>
        <dbReference type="PROSITE" id="PS50994"/>
    </source>
</evidence>
<dbReference type="InterPro" id="IPR012337">
    <property type="entry name" value="RNaseH-like_sf"/>
</dbReference>
<accession>A0A453M6S6</accession>